<dbReference type="RefSeq" id="WP_004356669.1">
    <property type="nucleotide sequence ID" value="NZ_AMXF01000008.1"/>
</dbReference>
<dbReference type="EMBL" id="AMXF01000008">
    <property type="protein sequence ID" value="ENO98636.1"/>
    <property type="molecule type" value="Genomic_DNA"/>
</dbReference>
<dbReference type="OrthoDB" id="8527781at2"/>
<protein>
    <recommendedName>
        <fullName evidence="3">ArsR family transcriptional regulator</fullName>
    </recommendedName>
</protein>
<dbReference type="AlphaFoldDB" id="N6YWI3"/>
<keyword evidence="2" id="KW-1185">Reference proteome</keyword>
<comment type="caution">
    <text evidence="1">The sequence shown here is derived from an EMBL/GenBank/DDBJ whole genome shotgun (WGS) entry which is preliminary data.</text>
</comment>
<reference evidence="1 2" key="1">
    <citation type="submission" date="2012-09" db="EMBL/GenBank/DDBJ databases">
        <title>Draft Genome Sequences of 6 Strains from Genus Thauera.</title>
        <authorList>
            <person name="Liu B."/>
            <person name="Shapleigh J.P."/>
            <person name="Frostegard A.H."/>
        </authorList>
    </citation>
    <scope>NUCLEOTIDE SEQUENCE [LARGE SCALE GENOMIC DNA]</scope>
    <source>
        <strain evidence="1 2">B4P</strain>
    </source>
</reference>
<accession>N6YWI3</accession>
<name>N6YWI3_9RHOO</name>
<organism evidence="1 2">
    <name type="scientific">Thauera phenylacetica B4P</name>
    <dbReference type="NCBI Taxonomy" id="1234382"/>
    <lineage>
        <taxon>Bacteria</taxon>
        <taxon>Pseudomonadati</taxon>
        <taxon>Pseudomonadota</taxon>
        <taxon>Betaproteobacteria</taxon>
        <taxon>Rhodocyclales</taxon>
        <taxon>Zoogloeaceae</taxon>
        <taxon>Thauera</taxon>
    </lineage>
</organism>
<gene>
    <name evidence="1" type="ORF">C667_02988</name>
</gene>
<evidence type="ECO:0000313" key="1">
    <source>
        <dbReference type="EMBL" id="ENO98636.1"/>
    </source>
</evidence>
<evidence type="ECO:0008006" key="3">
    <source>
        <dbReference type="Google" id="ProtNLM"/>
    </source>
</evidence>
<sequence length="96" mass="10647">MSYSDFLRRDMRLVILRILCELPSYRGNSSVIANLLHQLGHSWTRDQVKAELRWLAEVGTLAVDEAGSVLVATLAERGQDAAEGRVTIDGIARPRA</sequence>
<proteinExistence type="predicted"/>
<evidence type="ECO:0000313" key="2">
    <source>
        <dbReference type="Proteomes" id="UP000013047"/>
    </source>
</evidence>
<dbReference type="Proteomes" id="UP000013047">
    <property type="component" value="Unassembled WGS sequence"/>
</dbReference>